<evidence type="ECO:0000313" key="2">
    <source>
        <dbReference type="EMBL" id="OAV25325.1"/>
    </source>
</evidence>
<comment type="caution">
    <text evidence="2">The sequence shown here is derived from an EMBL/GenBank/DDBJ whole genome shotgun (WGS) entry which is preliminary data.</text>
</comment>
<protein>
    <submittedName>
        <fullName evidence="2">Uncharacterized protein</fullName>
    </submittedName>
</protein>
<reference evidence="2 3" key="1">
    <citation type="journal article" date="2016" name="Genome Biol. Evol.">
        <title>Comparative Genomic Analyses of the Moraxella catarrhalis Serosensitive and Seroresistant Lineages Demonstrate Their Independent Evolution.</title>
        <authorList>
            <person name="Earl J.P."/>
            <person name="de Vries S.P."/>
            <person name="Ahmed A."/>
            <person name="Powell E."/>
            <person name="Schultz M.P."/>
            <person name="Hermans P.W."/>
            <person name="Hill D.J."/>
            <person name="Zhou Z."/>
            <person name="Constantinidou C.I."/>
            <person name="Hu F.Z."/>
            <person name="Bootsma H.J."/>
            <person name="Ehrlich G.D."/>
        </authorList>
    </citation>
    <scope>NUCLEOTIDE SEQUENCE [LARGE SCALE GENOMIC DNA]</scope>
    <source>
        <strain evidence="2 3">F23</strain>
    </source>
</reference>
<dbReference type="AlphaFoldDB" id="A0A198WY61"/>
<dbReference type="OrthoDB" id="9997120at2"/>
<feature type="signal peptide" evidence="1">
    <location>
        <begin position="1"/>
        <end position="21"/>
    </location>
</feature>
<dbReference type="RefSeq" id="WP_064603441.1">
    <property type="nucleotide sequence ID" value="NZ_LXHK01000032.1"/>
</dbReference>
<feature type="chain" id="PRO_5043142805" evidence="1">
    <location>
        <begin position="22"/>
        <end position="204"/>
    </location>
</feature>
<dbReference type="EMBL" id="LXHQ01000030">
    <property type="protein sequence ID" value="OAV25325.1"/>
    <property type="molecule type" value="Genomic_DNA"/>
</dbReference>
<keyword evidence="1" id="KW-0732">Signal</keyword>
<organism evidence="2 3">
    <name type="scientific">Moraxella catarrhalis</name>
    <name type="common">Branhamella catarrhalis</name>
    <dbReference type="NCBI Taxonomy" id="480"/>
    <lineage>
        <taxon>Bacteria</taxon>
        <taxon>Pseudomonadati</taxon>
        <taxon>Pseudomonadota</taxon>
        <taxon>Gammaproteobacteria</taxon>
        <taxon>Moraxellales</taxon>
        <taxon>Moraxellaceae</taxon>
        <taxon>Moraxella</taxon>
    </lineage>
</organism>
<gene>
    <name evidence="2" type="ORF">AO370_1075</name>
</gene>
<sequence length="204" mass="22786">MKKILVVSLMAGLAVSSNALADYKPVFDPAYEAIPSIEDDFMRPTFKKAGNFWVDRCYATEEHAAEPSGVAKDPHSIKFCNTKSAGKLLNQAFAKPVNFNKNYVLHQHTYPNANRTETVWFAIHKSSKKVSVLPAIGQSVGSANPPKLSYGKNSNRLCINNTSGLKVWDSEFGFDAISKEYDIKNHTCYWLKADKKGPYWSAWS</sequence>
<dbReference type="Proteomes" id="UP000078295">
    <property type="component" value="Unassembled WGS sequence"/>
</dbReference>
<evidence type="ECO:0000256" key="1">
    <source>
        <dbReference type="SAM" id="SignalP"/>
    </source>
</evidence>
<evidence type="ECO:0000313" key="3">
    <source>
        <dbReference type="Proteomes" id="UP000078295"/>
    </source>
</evidence>
<name>A0A198WY61_MORCA</name>
<accession>A0A198WY61</accession>
<proteinExistence type="predicted"/>